<dbReference type="Gene3D" id="1.10.10.60">
    <property type="entry name" value="Homeodomain-like"/>
    <property type="match status" value="2"/>
</dbReference>
<dbReference type="SUPFAM" id="SSF51215">
    <property type="entry name" value="Regulatory protein AraC"/>
    <property type="match status" value="1"/>
</dbReference>
<evidence type="ECO:0000313" key="6">
    <source>
        <dbReference type="Proteomes" id="UP000006294"/>
    </source>
</evidence>
<dbReference type="PANTHER" id="PTHR43280:SF2">
    <property type="entry name" value="HTH-TYPE TRANSCRIPTIONAL REGULATOR EXSA"/>
    <property type="match status" value="1"/>
</dbReference>
<dbReference type="KEGG" id="axl:AXY_19760"/>
<dbReference type="GO" id="GO:0043565">
    <property type="term" value="F:sequence-specific DNA binding"/>
    <property type="evidence" value="ECO:0007669"/>
    <property type="project" value="InterPro"/>
</dbReference>
<keyword evidence="3" id="KW-0804">Transcription</keyword>
<sequence>MVFFQSHGVEEKEFFHYMPLTEYQFPLHFHRAYELIFVKKGKLLVTVNQIEYTLNTNQLIFIFSNHIHEIKRLGDSEVTIILFSPELIGDFFTEYKGWSPNNPVLTLEQQPQLEKLDSIYKQKSFLYQICGELIDQTEFKKVESSNKTRLLHRILLFVDENYHHNCTLKDVAKHLRYDYPYLSKLFVQMTNMTFTDYLNNYRISQACYLLKNSGLSVGEIASQCGYNQLRTFHRNFRDIIGKSPRQYRDNH</sequence>
<keyword evidence="6" id="KW-1185">Reference proteome</keyword>
<accession>K0J7X1</accession>
<dbReference type="OrthoDB" id="182958at2"/>
<proteinExistence type="predicted"/>
<dbReference type="Pfam" id="PF12833">
    <property type="entry name" value="HTH_18"/>
    <property type="match status" value="1"/>
</dbReference>
<dbReference type="InterPro" id="IPR037923">
    <property type="entry name" value="HTH-like"/>
</dbReference>
<dbReference type="InterPro" id="IPR003313">
    <property type="entry name" value="AraC-bd"/>
</dbReference>
<dbReference type="Pfam" id="PF02311">
    <property type="entry name" value="AraC_binding"/>
    <property type="match status" value="1"/>
</dbReference>
<name>K0J7X1_AMPXN</name>
<reference evidence="5 6" key="1">
    <citation type="submission" date="2011-01" db="EMBL/GenBank/DDBJ databases">
        <title>Whole genome sequence of Amphibacillus xylinus NBRC 15112.</title>
        <authorList>
            <person name="Nakazawa H."/>
            <person name="Katano Y."/>
            <person name="Nakamura S."/>
            <person name="Sasagawa M."/>
            <person name="Fukada J."/>
            <person name="Arai T."/>
            <person name="Sasakura N."/>
            <person name="Mochizuki D."/>
            <person name="Hosoyama A."/>
            <person name="Harada K."/>
            <person name="Horikawa H."/>
            <person name="Kato Y."/>
            <person name="Harada T."/>
            <person name="Sasaki K."/>
            <person name="Sekiguchi M."/>
            <person name="Hodoyama M."/>
            <person name="Nishiko R."/>
            <person name="Narita H."/>
            <person name="Hanamaki A."/>
            <person name="Hata C."/>
            <person name="Konno Y."/>
            <person name="Niimura Y."/>
            <person name="Yamazaki S."/>
            <person name="Fujita N."/>
        </authorList>
    </citation>
    <scope>NUCLEOTIDE SEQUENCE [LARGE SCALE GENOMIC DNA]</scope>
    <source>
        <strain evidence="6">ATCC 51415 / DSM 6626 / JCM 7361 / LMG 17667 / NBRC 15112 / Ep01</strain>
    </source>
</reference>
<dbReference type="InterPro" id="IPR014710">
    <property type="entry name" value="RmlC-like_jellyroll"/>
</dbReference>
<dbReference type="SUPFAM" id="SSF46689">
    <property type="entry name" value="Homeodomain-like"/>
    <property type="match status" value="2"/>
</dbReference>
<evidence type="ECO:0000313" key="5">
    <source>
        <dbReference type="EMBL" id="BAM48108.1"/>
    </source>
</evidence>
<keyword evidence="1" id="KW-0805">Transcription regulation</keyword>
<evidence type="ECO:0000256" key="1">
    <source>
        <dbReference type="ARBA" id="ARBA00023015"/>
    </source>
</evidence>
<dbReference type="AlphaFoldDB" id="K0J7X1"/>
<dbReference type="HOGENOM" id="CLU_000445_88_3_9"/>
<dbReference type="PROSITE" id="PS01124">
    <property type="entry name" value="HTH_ARAC_FAMILY_2"/>
    <property type="match status" value="1"/>
</dbReference>
<dbReference type="STRING" id="698758.AXY_19760"/>
<dbReference type="GO" id="GO:0003700">
    <property type="term" value="F:DNA-binding transcription factor activity"/>
    <property type="evidence" value="ECO:0007669"/>
    <property type="project" value="InterPro"/>
</dbReference>
<dbReference type="Proteomes" id="UP000006294">
    <property type="component" value="Chromosome"/>
</dbReference>
<dbReference type="RefSeq" id="WP_015010694.1">
    <property type="nucleotide sequence ID" value="NC_018704.1"/>
</dbReference>
<dbReference type="InterPro" id="IPR018062">
    <property type="entry name" value="HTH_AraC-typ_CS"/>
</dbReference>
<gene>
    <name evidence="5" type="ordered locus">AXY_19760</name>
</gene>
<dbReference type="Gene3D" id="2.60.120.10">
    <property type="entry name" value="Jelly Rolls"/>
    <property type="match status" value="1"/>
</dbReference>
<evidence type="ECO:0000256" key="3">
    <source>
        <dbReference type="ARBA" id="ARBA00023163"/>
    </source>
</evidence>
<dbReference type="InterPro" id="IPR018060">
    <property type="entry name" value="HTH_AraC"/>
</dbReference>
<dbReference type="SMART" id="SM00342">
    <property type="entry name" value="HTH_ARAC"/>
    <property type="match status" value="1"/>
</dbReference>
<dbReference type="PATRIC" id="fig|698758.3.peg.1979"/>
<dbReference type="EMBL" id="AP012050">
    <property type="protein sequence ID" value="BAM48108.1"/>
    <property type="molecule type" value="Genomic_DNA"/>
</dbReference>
<dbReference type="PANTHER" id="PTHR43280">
    <property type="entry name" value="ARAC-FAMILY TRANSCRIPTIONAL REGULATOR"/>
    <property type="match status" value="1"/>
</dbReference>
<dbReference type="PROSITE" id="PS00041">
    <property type="entry name" value="HTH_ARAC_FAMILY_1"/>
    <property type="match status" value="1"/>
</dbReference>
<evidence type="ECO:0000256" key="2">
    <source>
        <dbReference type="ARBA" id="ARBA00023125"/>
    </source>
</evidence>
<keyword evidence="2" id="KW-0238">DNA-binding</keyword>
<dbReference type="eggNOG" id="COG1917">
    <property type="taxonomic scope" value="Bacteria"/>
</dbReference>
<dbReference type="InterPro" id="IPR009057">
    <property type="entry name" value="Homeodomain-like_sf"/>
</dbReference>
<organism evidence="5 6">
    <name type="scientific">Amphibacillus xylanus (strain ATCC 51415 / DSM 6626 / JCM 7361 / LMG 17667 / NBRC 15112 / Ep01)</name>
    <dbReference type="NCBI Taxonomy" id="698758"/>
    <lineage>
        <taxon>Bacteria</taxon>
        <taxon>Bacillati</taxon>
        <taxon>Bacillota</taxon>
        <taxon>Bacilli</taxon>
        <taxon>Bacillales</taxon>
        <taxon>Bacillaceae</taxon>
        <taxon>Amphibacillus</taxon>
    </lineage>
</organism>
<dbReference type="eggNOG" id="COG2207">
    <property type="taxonomic scope" value="Bacteria"/>
</dbReference>
<protein>
    <submittedName>
        <fullName evidence="5">Putative AraC family transcriptional regulator</fullName>
    </submittedName>
</protein>
<evidence type="ECO:0000259" key="4">
    <source>
        <dbReference type="PROSITE" id="PS01124"/>
    </source>
</evidence>
<feature type="domain" description="HTH araC/xylS-type" evidence="4">
    <location>
        <begin position="152"/>
        <end position="250"/>
    </location>
</feature>